<dbReference type="EMBL" id="KK198755">
    <property type="protein sequence ID" value="KCW81248.1"/>
    <property type="molecule type" value="Genomic_DNA"/>
</dbReference>
<name>A0A059CRY6_EUCGR</name>
<gene>
    <name evidence="1" type="ORF">EUGRSUZ_C02619</name>
</gene>
<reference evidence="1" key="1">
    <citation type="submission" date="2013-07" db="EMBL/GenBank/DDBJ databases">
        <title>The genome of Eucalyptus grandis.</title>
        <authorList>
            <person name="Schmutz J."/>
            <person name="Hayes R."/>
            <person name="Myburg A."/>
            <person name="Tuskan G."/>
            <person name="Grattapaglia D."/>
            <person name="Rokhsar D.S."/>
        </authorList>
    </citation>
    <scope>NUCLEOTIDE SEQUENCE</scope>
    <source>
        <tissue evidence="1">Leaf extractions</tissue>
    </source>
</reference>
<dbReference type="AlphaFoldDB" id="A0A059CRY6"/>
<evidence type="ECO:0000313" key="1">
    <source>
        <dbReference type="EMBL" id="KCW81248.1"/>
    </source>
</evidence>
<accession>A0A059CRY6</accession>
<dbReference type="Gramene" id="KCW81248">
    <property type="protein sequence ID" value="KCW81248"/>
    <property type="gene ID" value="EUGRSUZ_C02619"/>
</dbReference>
<proteinExistence type="predicted"/>
<organism evidence="1">
    <name type="scientific">Eucalyptus grandis</name>
    <name type="common">Flooded gum</name>
    <dbReference type="NCBI Taxonomy" id="71139"/>
    <lineage>
        <taxon>Eukaryota</taxon>
        <taxon>Viridiplantae</taxon>
        <taxon>Streptophyta</taxon>
        <taxon>Embryophyta</taxon>
        <taxon>Tracheophyta</taxon>
        <taxon>Spermatophyta</taxon>
        <taxon>Magnoliopsida</taxon>
        <taxon>eudicotyledons</taxon>
        <taxon>Gunneridae</taxon>
        <taxon>Pentapetalae</taxon>
        <taxon>rosids</taxon>
        <taxon>malvids</taxon>
        <taxon>Myrtales</taxon>
        <taxon>Myrtaceae</taxon>
        <taxon>Myrtoideae</taxon>
        <taxon>Eucalypteae</taxon>
        <taxon>Eucalyptus</taxon>
    </lineage>
</organism>
<sequence>MARKEYSSWFLFLDYCLLMDHTRFPYFSLSFPLSTSSATLGPEEPQNTVAINSFRDGHPWTALECHDIFMRLRNSSS</sequence>
<dbReference type="InParanoid" id="A0A059CRY6"/>
<protein>
    <submittedName>
        <fullName evidence="1">Uncharacterized protein</fullName>
    </submittedName>
</protein>